<organism evidence="1 2">
    <name type="scientific">Suhomyces tanzawaensis NRRL Y-17324</name>
    <dbReference type="NCBI Taxonomy" id="984487"/>
    <lineage>
        <taxon>Eukaryota</taxon>
        <taxon>Fungi</taxon>
        <taxon>Dikarya</taxon>
        <taxon>Ascomycota</taxon>
        <taxon>Saccharomycotina</taxon>
        <taxon>Pichiomycetes</taxon>
        <taxon>Debaryomycetaceae</taxon>
        <taxon>Suhomyces</taxon>
    </lineage>
</organism>
<evidence type="ECO:0000313" key="2">
    <source>
        <dbReference type="Proteomes" id="UP000094285"/>
    </source>
</evidence>
<dbReference type="EMBL" id="KV453911">
    <property type="protein sequence ID" value="ODV80430.1"/>
    <property type="molecule type" value="Genomic_DNA"/>
</dbReference>
<dbReference type="AlphaFoldDB" id="A0A1E4SLP1"/>
<name>A0A1E4SLP1_9ASCO</name>
<accession>A0A1E4SLP1</accession>
<keyword evidence="2" id="KW-1185">Reference proteome</keyword>
<proteinExistence type="predicted"/>
<protein>
    <submittedName>
        <fullName evidence="1">Uncharacterized protein</fullName>
    </submittedName>
</protein>
<gene>
    <name evidence="1" type="ORF">CANTADRAFT_25996</name>
</gene>
<reference evidence="2" key="1">
    <citation type="submission" date="2016-05" db="EMBL/GenBank/DDBJ databases">
        <title>Comparative genomics of biotechnologically important yeasts.</title>
        <authorList>
            <consortium name="DOE Joint Genome Institute"/>
            <person name="Riley R."/>
            <person name="Haridas S."/>
            <person name="Wolfe K.H."/>
            <person name="Lopes M.R."/>
            <person name="Hittinger C.T."/>
            <person name="Goker M."/>
            <person name="Salamov A."/>
            <person name="Wisecaver J."/>
            <person name="Long T.M."/>
            <person name="Aerts A.L."/>
            <person name="Barry K."/>
            <person name="Choi C."/>
            <person name="Clum A."/>
            <person name="Coughlan A.Y."/>
            <person name="Deshpande S."/>
            <person name="Douglass A.P."/>
            <person name="Hanson S.J."/>
            <person name="Klenk H.-P."/>
            <person name="Labutti K."/>
            <person name="Lapidus A."/>
            <person name="Lindquist E."/>
            <person name="Lipzen A."/>
            <person name="Meier-Kolthoff J.P."/>
            <person name="Ohm R.A."/>
            <person name="Otillar R.P."/>
            <person name="Pangilinan J."/>
            <person name="Peng Y."/>
            <person name="Rokas A."/>
            <person name="Rosa C.A."/>
            <person name="Scheuner C."/>
            <person name="Sibirny A.A."/>
            <person name="Slot J.C."/>
            <person name="Stielow J.B."/>
            <person name="Sun H."/>
            <person name="Kurtzman C.P."/>
            <person name="Blackwell M."/>
            <person name="Grigoriev I.V."/>
            <person name="Jeffries T.W."/>
        </authorList>
    </citation>
    <scope>NUCLEOTIDE SEQUENCE [LARGE SCALE GENOMIC DNA]</scope>
    <source>
        <strain evidence="2">NRRL Y-17324</strain>
    </source>
</reference>
<dbReference type="GeneID" id="30981751"/>
<dbReference type="RefSeq" id="XP_020065552.1">
    <property type="nucleotide sequence ID" value="XM_020207614.1"/>
</dbReference>
<dbReference type="Proteomes" id="UP000094285">
    <property type="component" value="Unassembled WGS sequence"/>
</dbReference>
<sequence>MSVTVSSVLMPLQQHFLPNLLLYQRDNRAHGLKITEARPISPKQVTSPLNVFTVISE</sequence>
<evidence type="ECO:0000313" key="1">
    <source>
        <dbReference type="EMBL" id="ODV80430.1"/>
    </source>
</evidence>